<dbReference type="EC" id="3.1.26.4" evidence="2"/>
<sequence>MCGPHTPLNTVVKRERHILPAVDQTLAMMKDAKVFTKLDAWYGFWQIPLTPESRPLTTFITPFGRFQFNRLPFGIASAPEHFQRRMLQMLEDFEGVICHANDVLVYGRDRQEHDQRLHCVLQMFQKEGLALNEKCEFAKSQIIFVGRKVSAKGIEADPNKITAIQQLPQPQSVEDVRRLMGMANYLAKFMPQLATIITPLKELLKDRNEWIWAEPQETAFRRLKGILSSPEVLTQYSNSADTRVAADASPYGIGAVLTQKQSDNSWRPVTYISRGLTDTEKRYAQIEKEALAVTWACERLSSYLMGLQFTLITDHKFLVPLLSTRGLDDLPPRILRFRLRLLRFTFTIVHIPGKNLVTADALSRAPLAGPPSAGDLQLEKEVEVFVDSVVSHLPATDKRLEEIKLAQEMDDLCRRVVNQCATGWPEKGKLDPELKGYWEYRMDFNLVHGLLMKGERLVIPPQMRAEVLSHLHEGHQGVSKCRARAKESVWCPGI</sequence>
<reference evidence="5" key="2">
    <citation type="submission" date="2025-08" db="UniProtKB">
        <authorList>
            <consortium name="Ensembl"/>
        </authorList>
    </citation>
    <scope>IDENTIFICATION</scope>
</reference>
<protein>
    <recommendedName>
        <fullName evidence="3">Gypsy retrotransposon integrase-like protein 1</fullName>
        <ecNumber evidence="2">3.1.26.4</ecNumber>
    </recommendedName>
</protein>
<feature type="domain" description="Reverse transcriptase" evidence="4">
    <location>
        <begin position="1"/>
        <end position="149"/>
    </location>
</feature>
<dbReference type="Ensembl" id="ENSMZET00005032985.1">
    <property type="protein sequence ID" value="ENSMZEP00005031951.1"/>
    <property type="gene ID" value="ENSMZEG00005023829.1"/>
</dbReference>
<dbReference type="PROSITE" id="PS50878">
    <property type="entry name" value="RT_POL"/>
    <property type="match status" value="1"/>
</dbReference>
<dbReference type="PANTHER" id="PTHR37984">
    <property type="entry name" value="PROTEIN CBG26694"/>
    <property type="match status" value="1"/>
</dbReference>
<evidence type="ECO:0000256" key="3">
    <source>
        <dbReference type="ARBA" id="ARBA00039658"/>
    </source>
</evidence>
<dbReference type="PANTHER" id="PTHR37984:SF9">
    <property type="entry name" value="INTEGRASE CATALYTIC DOMAIN-CONTAINING PROTEIN"/>
    <property type="match status" value="1"/>
</dbReference>
<dbReference type="InterPro" id="IPR041588">
    <property type="entry name" value="Integrase_H2C2"/>
</dbReference>
<dbReference type="Pfam" id="PF00078">
    <property type="entry name" value="RVT_1"/>
    <property type="match status" value="1"/>
</dbReference>
<dbReference type="Pfam" id="PF17919">
    <property type="entry name" value="RT_RNaseH_2"/>
    <property type="match status" value="1"/>
</dbReference>
<dbReference type="FunFam" id="3.10.20.370:FF:000001">
    <property type="entry name" value="Retrovirus-related Pol polyprotein from transposon 17.6-like protein"/>
    <property type="match status" value="1"/>
</dbReference>
<keyword evidence="6" id="KW-1185">Reference proteome</keyword>
<evidence type="ECO:0000313" key="5">
    <source>
        <dbReference type="Ensembl" id="ENSMZEP00005031951.1"/>
    </source>
</evidence>
<dbReference type="Gene3D" id="3.30.70.270">
    <property type="match status" value="2"/>
</dbReference>
<dbReference type="STRING" id="106582.ENSMZEP00005031951"/>
<accession>A0A3P9DCS4</accession>
<dbReference type="Proteomes" id="UP000265160">
    <property type="component" value="LG6"/>
</dbReference>
<dbReference type="Gene3D" id="3.10.10.10">
    <property type="entry name" value="HIV Type 1 Reverse Transcriptase, subunit A, domain 1"/>
    <property type="match status" value="1"/>
</dbReference>
<dbReference type="InterPro" id="IPR000477">
    <property type="entry name" value="RT_dom"/>
</dbReference>
<dbReference type="InterPro" id="IPR043128">
    <property type="entry name" value="Rev_trsase/Diguanyl_cyclase"/>
</dbReference>
<evidence type="ECO:0000313" key="6">
    <source>
        <dbReference type="Proteomes" id="UP000265160"/>
    </source>
</evidence>
<dbReference type="CDD" id="cd09274">
    <property type="entry name" value="RNase_HI_RT_Ty3"/>
    <property type="match status" value="1"/>
</dbReference>
<dbReference type="Gene3D" id="1.10.340.70">
    <property type="match status" value="1"/>
</dbReference>
<organism evidence="5 6">
    <name type="scientific">Maylandia zebra</name>
    <name type="common">zebra mbuna</name>
    <dbReference type="NCBI Taxonomy" id="106582"/>
    <lineage>
        <taxon>Eukaryota</taxon>
        <taxon>Metazoa</taxon>
        <taxon>Chordata</taxon>
        <taxon>Craniata</taxon>
        <taxon>Vertebrata</taxon>
        <taxon>Euteleostomi</taxon>
        <taxon>Actinopterygii</taxon>
        <taxon>Neopterygii</taxon>
        <taxon>Teleostei</taxon>
        <taxon>Neoteleostei</taxon>
        <taxon>Acanthomorphata</taxon>
        <taxon>Ovalentaria</taxon>
        <taxon>Cichlomorphae</taxon>
        <taxon>Cichliformes</taxon>
        <taxon>Cichlidae</taxon>
        <taxon>African cichlids</taxon>
        <taxon>Pseudocrenilabrinae</taxon>
        <taxon>Haplochromini</taxon>
        <taxon>Maylandia</taxon>
        <taxon>Maylandia zebra complex</taxon>
    </lineage>
</organism>
<reference evidence="5 6" key="1">
    <citation type="journal article" date="2014" name="Nature">
        <title>The genomic substrate for adaptive radiation in African cichlid fish.</title>
        <authorList>
            <person name="Brawand D."/>
            <person name="Wagner C.E."/>
            <person name="Li Y.I."/>
            <person name="Malinsky M."/>
            <person name="Keller I."/>
            <person name="Fan S."/>
            <person name="Simakov O."/>
            <person name="Ng A.Y."/>
            <person name="Lim Z.W."/>
            <person name="Bezault E."/>
            <person name="Turner-Maier J."/>
            <person name="Johnson J."/>
            <person name="Alcazar R."/>
            <person name="Noh H.J."/>
            <person name="Russell P."/>
            <person name="Aken B."/>
            <person name="Alfoldi J."/>
            <person name="Amemiya C."/>
            <person name="Azzouzi N."/>
            <person name="Baroiller J.F."/>
            <person name="Barloy-Hubler F."/>
            <person name="Berlin A."/>
            <person name="Bloomquist R."/>
            <person name="Carleton K.L."/>
            <person name="Conte M.A."/>
            <person name="D'Cotta H."/>
            <person name="Eshel O."/>
            <person name="Gaffney L."/>
            <person name="Galibert F."/>
            <person name="Gante H.F."/>
            <person name="Gnerre S."/>
            <person name="Greuter L."/>
            <person name="Guyon R."/>
            <person name="Haddad N.S."/>
            <person name="Haerty W."/>
            <person name="Harris R.M."/>
            <person name="Hofmann H.A."/>
            <person name="Hourlier T."/>
            <person name="Hulata G."/>
            <person name="Jaffe D.B."/>
            <person name="Lara M."/>
            <person name="Lee A.P."/>
            <person name="MacCallum I."/>
            <person name="Mwaiko S."/>
            <person name="Nikaido M."/>
            <person name="Nishihara H."/>
            <person name="Ozouf-Costaz C."/>
            <person name="Penman D.J."/>
            <person name="Przybylski D."/>
            <person name="Rakotomanga M."/>
            <person name="Renn S.C.P."/>
            <person name="Ribeiro F.J."/>
            <person name="Ron M."/>
            <person name="Salzburger W."/>
            <person name="Sanchez-Pulido L."/>
            <person name="Santos M.E."/>
            <person name="Searle S."/>
            <person name="Sharpe T."/>
            <person name="Swofford R."/>
            <person name="Tan F.J."/>
            <person name="Williams L."/>
            <person name="Young S."/>
            <person name="Yin S."/>
            <person name="Okada N."/>
            <person name="Kocher T.D."/>
            <person name="Miska E.A."/>
            <person name="Lander E.S."/>
            <person name="Venkatesh B."/>
            <person name="Fernald R.D."/>
            <person name="Meyer A."/>
            <person name="Ponting C.P."/>
            <person name="Streelman J.T."/>
            <person name="Lindblad-Toh K."/>
            <person name="Seehausen O."/>
            <person name="Di Palma F."/>
        </authorList>
    </citation>
    <scope>NUCLEOTIDE SEQUENCE</scope>
</reference>
<dbReference type="InterPro" id="IPR050951">
    <property type="entry name" value="Retrovirus_Pol_polyprotein"/>
</dbReference>
<dbReference type="InterPro" id="IPR043502">
    <property type="entry name" value="DNA/RNA_pol_sf"/>
</dbReference>
<name>A0A3P9DCS4_9CICH</name>
<reference evidence="5" key="3">
    <citation type="submission" date="2025-09" db="UniProtKB">
        <authorList>
            <consortium name="Ensembl"/>
        </authorList>
    </citation>
    <scope>IDENTIFICATION</scope>
</reference>
<dbReference type="Gene3D" id="3.10.20.370">
    <property type="match status" value="1"/>
</dbReference>
<dbReference type="Pfam" id="PF17921">
    <property type="entry name" value="Integrase_H2C2"/>
    <property type="match status" value="1"/>
</dbReference>
<dbReference type="GeneTree" id="ENSGT01140000282569"/>
<dbReference type="AlphaFoldDB" id="A0A3P9DCS4"/>
<dbReference type="FunFam" id="3.30.70.270:FF:000026">
    <property type="entry name" value="Transposon Ty3-G Gag-Pol polyprotein"/>
    <property type="match status" value="1"/>
</dbReference>
<dbReference type="CDD" id="cd01647">
    <property type="entry name" value="RT_LTR"/>
    <property type="match status" value="1"/>
</dbReference>
<evidence type="ECO:0000256" key="2">
    <source>
        <dbReference type="ARBA" id="ARBA00012180"/>
    </source>
</evidence>
<evidence type="ECO:0000259" key="4">
    <source>
        <dbReference type="PROSITE" id="PS50878"/>
    </source>
</evidence>
<evidence type="ECO:0000256" key="1">
    <source>
        <dbReference type="ARBA" id="ARBA00010879"/>
    </source>
</evidence>
<dbReference type="SUPFAM" id="SSF56672">
    <property type="entry name" value="DNA/RNA polymerases"/>
    <property type="match status" value="1"/>
</dbReference>
<comment type="similarity">
    <text evidence="1">Belongs to the beta type-B retroviral polymerase family. HERV class-II K(HML-2) pol subfamily.</text>
</comment>
<dbReference type="InterPro" id="IPR041577">
    <property type="entry name" value="RT_RNaseH_2"/>
</dbReference>
<proteinExistence type="inferred from homology"/>
<dbReference type="GO" id="GO:0004523">
    <property type="term" value="F:RNA-DNA hybrid ribonuclease activity"/>
    <property type="evidence" value="ECO:0007669"/>
    <property type="project" value="UniProtKB-EC"/>
</dbReference>